<evidence type="ECO:0000313" key="5">
    <source>
        <dbReference type="EMBL" id="MCT4369530.1"/>
    </source>
</evidence>
<keyword evidence="1" id="KW-0805">Transcription regulation</keyword>
<evidence type="ECO:0000259" key="4">
    <source>
        <dbReference type="PROSITE" id="PS51118"/>
    </source>
</evidence>
<evidence type="ECO:0000256" key="3">
    <source>
        <dbReference type="ARBA" id="ARBA00023163"/>
    </source>
</evidence>
<protein>
    <submittedName>
        <fullName evidence="5">Helix-turn-helix transcriptional regulator</fullName>
    </submittedName>
</protein>
<evidence type="ECO:0000256" key="2">
    <source>
        <dbReference type="ARBA" id="ARBA00023125"/>
    </source>
</evidence>
<organism evidence="5 6">
    <name type="scientific">Alloyangia mangrovi</name>
    <dbReference type="NCBI Taxonomy" id="1779329"/>
    <lineage>
        <taxon>Bacteria</taxon>
        <taxon>Pseudomonadati</taxon>
        <taxon>Pseudomonadota</taxon>
        <taxon>Alphaproteobacteria</taxon>
        <taxon>Rhodobacterales</taxon>
        <taxon>Roseobacteraceae</taxon>
        <taxon>Alloyangia</taxon>
    </lineage>
</organism>
<dbReference type="Proteomes" id="UP000217448">
    <property type="component" value="Unassembled WGS sequence"/>
</dbReference>
<accession>A0ABT2KGN9</accession>
<keyword evidence="3" id="KW-0804">Transcription</keyword>
<name>A0ABT2KGN9_9RHOB</name>
<feature type="domain" description="HTH hxlR-type" evidence="4">
    <location>
        <begin position="9"/>
        <end position="105"/>
    </location>
</feature>
<keyword evidence="6" id="KW-1185">Reference proteome</keyword>
<comment type="caution">
    <text evidence="5">The sequence shown here is derived from an EMBL/GenBank/DDBJ whole genome shotgun (WGS) entry which is preliminary data.</text>
</comment>
<reference evidence="6" key="1">
    <citation type="submission" date="2023-07" db="EMBL/GenBank/DDBJ databases">
        <title>Yangia mangrovi SAOS 153D genome.</title>
        <authorList>
            <person name="Verma A."/>
            <person name="Pal Y."/>
            <person name="Sundharam S."/>
            <person name="Bisht B."/>
            <person name="Srinivasan K."/>
        </authorList>
    </citation>
    <scope>NUCLEOTIDE SEQUENCE [LARGE SCALE GENOMIC DNA]</scope>
    <source>
        <strain evidence="6">SAOS 153D</strain>
    </source>
</reference>
<dbReference type="EMBL" id="NTHN02000004">
    <property type="protein sequence ID" value="MCT4369530.1"/>
    <property type="molecule type" value="Genomic_DNA"/>
</dbReference>
<sequence length="228" mass="26266">MTNLYGQFCPISMASEVFCTRWTPLVVRELLCGSTRFNDIRKGVPKMSPSLLSKRLKELELAGVIRTVQTDRGSPEYHLTPAGEELRPIVMGIGNWGQRWVESRLSLRNLDPSLLMWDIRRNFDPYPRPDRRCTIQFLYPEIGENLRDWWLVVGTDDTDLCKFDPGYEVDILVTADLRAMTSVWMGLSKLPDEIDAGHIQIDAMPELESRLKAWLKLSVFAPQHRMVD</sequence>
<dbReference type="PANTHER" id="PTHR33204:SF18">
    <property type="entry name" value="TRANSCRIPTIONAL REGULATORY PROTEIN"/>
    <property type="match status" value="1"/>
</dbReference>
<proteinExistence type="predicted"/>
<dbReference type="InterPro" id="IPR002577">
    <property type="entry name" value="HTH_HxlR"/>
</dbReference>
<dbReference type="PANTHER" id="PTHR33204">
    <property type="entry name" value="TRANSCRIPTIONAL REGULATOR, MARR FAMILY"/>
    <property type="match status" value="1"/>
</dbReference>
<keyword evidence="2" id="KW-0238">DNA-binding</keyword>
<dbReference type="Pfam" id="PF01638">
    <property type="entry name" value="HxlR"/>
    <property type="match status" value="1"/>
</dbReference>
<gene>
    <name evidence="5" type="ORF">CLG85_003880</name>
</gene>
<evidence type="ECO:0000256" key="1">
    <source>
        <dbReference type="ARBA" id="ARBA00023015"/>
    </source>
</evidence>
<evidence type="ECO:0000313" key="6">
    <source>
        <dbReference type="Proteomes" id="UP000217448"/>
    </source>
</evidence>
<dbReference type="PROSITE" id="PS51118">
    <property type="entry name" value="HTH_HXLR"/>
    <property type="match status" value="1"/>
</dbReference>